<feature type="region of interest" description="Disordered" evidence="5">
    <location>
        <begin position="1"/>
        <end position="28"/>
    </location>
</feature>
<dbReference type="InterPro" id="IPR009057">
    <property type="entry name" value="Homeodomain-like_sf"/>
</dbReference>
<reference evidence="7 8" key="1">
    <citation type="submission" date="2020-04" db="EMBL/GenBank/DDBJ databases">
        <title>Thermobifida alba genome sequencing and assembly.</title>
        <authorList>
            <person name="Luzics S."/>
            <person name="Horvath B."/>
            <person name="Nagy I."/>
            <person name="Toth A."/>
            <person name="Nagy I."/>
            <person name="Kukolya J."/>
        </authorList>
    </citation>
    <scope>NUCLEOTIDE SEQUENCE [LARGE SCALE GENOMIC DNA]</scope>
    <source>
        <strain evidence="7 8">DSM 43795</strain>
    </source>
</reference>
<dbReference type="PANTHER" id="PTHR47506">
    <property type="entry name" value="TRANSCRIPTIONAL REGULATORY PROTEIN"/>
    <property type="match status" value="1"/>
</dbReference>
<dbReference type="Pfam" id="PF00440">
    <property type="entry name" value="TetR_N"/>
    <property type="match status" value="1"/>
</dbReference>
<dbReference type="InterPro" id="IPR041583">
    <property type="entry name" value="TetR_C_31"/>
</dbReference>
<keyword evidence="1" id="KW-0805">Transcription regulation</keyword>
<dbReference type="Gene3D" id="1.10.357.10">
    <property type="entry name" value="Tetracycline Repressor, domain 2"/>
    <property type="match status" value="1"/>
</dbReference>
<dbReference type="RefSeq" id="WP_248590674.1">
    <property type="nucleotide sequence ID" value="NZ_BAABEB010000005.1"/>
</dbReference>
<evidence type="ECO:0000256" key="3">
    <source>
        <dbReference type="ARBA" id="ARBA00023163"/>
    </source>
</evidence>
<evidence type="ECO:0000256" key="2">
    <source>
        <dbReference type="ARBA" id="ARBA00023125"/>
    </source>
</evidence>
<dbReference type="InterPro" id="IPR036271">
    <property type="entry name" value="Tet_transcr_reg_TetR-rel_C_sf"/>
</dbReference>
<dbReference type="PROSITE" id="PS50977">
    <property type="entry name" value="HTH_TETR_2"/>
    <property type="match status" value="1"/>
</dbReference>
<evidence type="ECO:0000256" key="4">
    <source>
        <dbReference type="PROSITE-ProRule" id="PRU00335"/>
    </source>
</evidence>
<evidence type="ECO:0000256" key="1">
    <source>
        <dbReference type="ARBA" id="ARBA00023015"/>
    </source>
</evidence>
<dbReference type="PANTHER" id="PTHR47506:SF6">
    <property type="entry name" value="HTH-TYPE TRANSCRIPTIONAL REPRESSOR NEMR"/>
    <property type="match status" value="1"/>
</dbReference>
<keyword evidence="3" id="KW-0804">Transcription</keyword>
<evidence type="ECO:0000256" key="5">
    <source>
        <dbReference type="SAM" id="MobiDB-lite"/>
    </source>
</evidence>
<dbReference type="InterPro" id="IPR001647">
    <property type="entry name" value="HTH_TetR"/>
</dbReference>
<evidence type="ECO:0000313" key="7">
    <source>
        <dbReference type="EMBL" id="UPT22193.1"/>
    </source>
</evidence>
<evidence type="ECO:0000259" key="6">
    <source>
        <dbReference type="PROSITE" id="PS50977"/>
    </source>
</evidence>
<keyword evidence="8" id="KW-1185">Reference proteome</keyword>
<dbReference type="Proteomes" id="UP000832041">
    <property type="component" value="Chromosome"/>
</dbReference>
<dbReference type="SUPFAM" id="SSF46689">
    <property type="entry name" value="Homeodomain-like"/>
    <property type="match status" value="1"/>
</dbReference>
<gene>
    <name evidence="7" type="ORF">FOF52_15500</name>
</gene>
<keyword evidence="2 4" id="KW-0238">DNA-binding</keyword>
<protein>
    <submittedName>
        <fullName evidence="7">TetR family transcriptional regulator</fullName>
    </submittedName>
</protein>
<organism evidence="7 8">
    <name type="scientific">Thermobifida alba</name>
    <name type="common">Thermomonospora alba</name>
    <dbReference type="NCBI Taxonomy" id="53522"/>
    <lineage>
        <taxon>Bacteria</taxon>
        <taxon>Bacillati</taxon>
        <taxon>Actinomycetota</taxon>
        <taxon>Actinomycetes</taxon>
        <taxon>Streptosporangiales</taxon>
        <taxon>Nocardiopsidaceae</taxon>
        <taxon>Thermobifida</taxon>
    </lineage>
</organism>
<evidence type="ECO:0000313" key="8">
    <source>
        <dbReference type="Proteomes" id="UP000832041"/>
    </source>
</evidence>
<dbReference type="Pfam" id="PF17940">
    <property type="entry name" value="TetR_C_31"/>
    <property type="match status" value="1"/>
</dbReference>
<feature type="DNA-binding region" description="H-T-H motif" evidence="4">
    <location>
        <begin position="50"/>
        <end position="69"/>
    </location>
</feature>
<feature type="domain" description="HTH tetR-type" evidence="6">
    <location>
        <begin position="27"/>
        <end position="87"/>
    </location>
</feature>
<dbReference type="EMBL" id="CP051627">
    <property type="protein sequence ID" value="UPT22193.1"/>
    <property type="molecule type" value="Genomic_DNA"/>
</dbReference>
<name>A0ABY4L6V0_THEAE</name>
<proteinExistence type="predicted"/>
<accession>A0ABY4L6V0</accession>
<dbReference type="SUPFAM" id="SSF48498">
    <property type="entry name" value="Tetracyclin repressor-like, C-terminal domain"/>
    <property type="match status" value="1"/>
</dbReference>
<dbReference type="PRINTS" id="PR00455">
    <property type="entry name" value="HTHTETR"/>
</dbReference>
<sequence length="201" mass="22112">MTTDADRLPGTAAAVPVPGRRGRRNDPGRRDRIIDACLDVIVEQGVAGASHRKIAAAAGVPLGSMTYHFTGMDELLREAFRRFALGVSARFERRMLDARDAEEAKAAVVALITADLLSSRRDLVLTSELYTLAARKPEFRDLTNRWMARSRAALERHFDPVTARLLDALIEGLTLHRGLDTEPHDTAAVVEAVDRITRCGN</sequence>